<sequence length="274" mass="30068">MHPRRPRTRGDRVPRWGANPPPPSPLVTTEEDKCTRFEEGLWLDIQAVVTATTYPTMRASAQAADMVARKYSLGVGIGRRRRDSSGFGGHNYGPSKRGGSSSSSAGSGRSGGRGSSSGSGRYSSRPAWSQHSGQQSVASTARDSSQQFNVTTTSRDLLEPEHASSRPCCVKVFFDWLQLKPAVRGCLYCELSPTATLSPSISNIEHNLMPYIQPQLWYHLLWYHLTPYALIPLIVQFTYNKSLPGTLLVKTNKPGCHLVSGKAFQDLLNCENSP</sequence>
<feature type="region of interest" description="Disordered" evidence="1">
    <location>
        <begin position="1"/>
        <end position="31"/>
    </location>
</feature>
<dbReference type="InParanoid" id="A0A5E4FMU2"/>
<feature type="region of interest" description="Disordered" evidence="1">
    <location>
        <begin position="78"/>
        <end position="149"/>
    </location>
</feature>
<dbReference type="EMBL" id="CABIKO010000150">
    <property type="protein sequence ID" value="VVA28821.1"/>
    <property type="molecule type" value="Genomic_DNA"/>
</dbReference>
<name>A0A5E4FMU2_PRUDU</name>
<organism evidence="2 3">
    <name type="scientific">Prunus dulcis</name>
    <name type="common">Almond</name>
    <name type="synonym">Amygdalus dulcis</name>
    <dbReference type="NCBI Taxonomy" id="3755"/>
    <lineage>
        <taxon>Eukaryota</taxon>
        <taxon>Viridiplantae</taxon>
        <taxon>Streptophyta</taxon>
        <taxon>Embryophyta</taxon>
        <taxon>Tracheophyta</taxon>
        <taxon>Spermatophyta</taxon>
        <taxon>Magnoliopsida</taxon>
        <taxon>eudicotyledons</taxon>
        <taxon>Gunneridae</taxon>
        <taxon>Pentapetalae</taxon>
        <taxon>rosids</taxon>
        <taxon>fabids</taxon>
        <taxon>Rosales</taxon>
        <taxon>Rosaceae</taxon>
        <taxon>Amygdaloideae</taxon>
        <taxon>Amygdaleae</taxon>
        <taxon>Prunus</taxon>
    </lineage>
</organism>
<reference evidence="3" key="1">
    <citation type="journal article" date="2020" name="Plant J.">
        <title>Transposons played a major role in the diversification between the closely related almond and peach genomes: results from the almond genome sequence.</title>
        <authorList>
            <person name="Alioto T."/>
            <person name="Alexiou K.G."/>
            <person name="Bardil A."/>
            <person name="Barteri F."/>
            <person name="Castanera R."/>
            <person name="Cruz F."/>
            <person name="Dhingra A."/>
            <person name="Duval H."/>
            <person name="Fernandez I Marti A."/>
            <person name="Frias L."/>
            <person name="Galan B."/>
            <person name="Garcia J.L."/>
            <person name="Howad W."/>
            <person name="Gomez-Garrido J."/>
            <person name="Gut M."/>
            <person name="Julca I."/>
            <person name="Morata J."/>
            <person name="Puigdomenech P."/>
            <person name="Ribeca P."/>
            <person name="Rubio Cabetas M.J."/>
            <person name="Vlasova A."/>
            <person name="Wirthensohn M."/>
            <person name="Garcia-Mas J."/>
            <person name="Gabaldon T."/>
            <person name="Casacuberta J.M."/>
            <person name="Arus P."/>
        </authorList>
    </citation>
    <scope>NUCLEOTIDE SEQUENCE [LARGE SCALE GENOMIC DNA]</scope>
    <source>
        <strain evidence="3">cv. Texas</strain>
    </source>
</reference>
<evidence type="ECO:0000313" key="2">
    <source>
        <dbReference type="EMBL" id="VVA28821.1"/>
    </source>
</evidence>
<feature type="compositionally biased region" description="Low complexity" evidence="1">
    <location>
        <begin position="93"/>
        <end position="107"/>
    </location>
</feature>
<feature type="compositionally biased region" description="Polar residues" evidence="1">
    <location>
        <begin position="126"/>
        <end position="149"/>
    </location>
</feature>
<proteinExistence type="predicted"/>
<dbReference type="Gramene" id="VVA28821">
    <property type="protein sequence ID" value="VVA28821"/>
    <property type="gene ID" value="Prudul26B009428"/>
</dbReference>
<gene>
    <name evidence="2" type="ORF">ALMOND_2B009428</name>
</gene>
<evidence type="ECO:0000313" key="3">
    <source>
        <dbReference type="Proteomes" id="UP000327085"/>
    </source>
</evidence>
<evidence type="ECO:0000256" key="1">
    <source>
        <dbReference type="SAM" id="MobiDB-lite"/>
    </source>
</evidence>
<accession>A0A5E4FMU2</accession>
<dbReference type="Proteomes" id="UP000327085">
    <property type="component" value="Chromosome 6"/>
</dbReference>
<dbReference type="AlphaFoldDB" id="A0A5E4FMU2"/>
<feature type="compositionally biased region" description="Gly residues" evidence="1">
    <location>
        <begin position="108"/>
        <end position="117"/>
    </location>
</feature>
<protein>
    <submittedName>
        <fullName evidence="2">PREDICTED: putative uncharacterized</fullName>
    </submittedName>
</protein>